<evidence type="ECO:0000259" key="11">
    <source>
        <dbReference type="Pfam" id="PF07730"/>
    </source>
</evidence>
<keyword evidence="10" id="KW-0472">Membrane</keyword>
<feature type="transmembrane region" description="Helical" evidence="10">
    <location>
        <begin position="36"/>
        <end position="60"/>
    </location>
</feature>
<accession>A0A0F7FCG5</accession>
<dbReference type="EC" id="2.7.13.3" evidence="2"/>
<keyword evidence="3" id="KW-0597">Phosphoprotein</keyword>
<organism evidence="12 13">
    <name type="scientific">Paenibacillus durus ATCC 35681</name>
    <dbReference type="NCBI Taxonomy" id="1333534"/>
    <lineage>
        <taxon>Bacteria</taxon>
        <taxon>Bacillati</taxon>
        <taxon>Bacillota</taxon>
        <taxon>Bacilli</taxon>
        <taxon>Bacillales</taxon>
        <taxon>Paenibacillaceae</taxon>
        <taxon>Paenibacillus</taxon>
    </lineage>
</organism>
<name>A0A0F7FCG5_PAEDU</name>
<feature type="compositionally biased region" description="Polar residues" evidence="9">
    <location>
        <begin position="343"/>
        <end position="352"/>
    </location>
</feature>
<dbReference type="GO" id="GO:0005524">
    <property type="term" value="F:ATP binding"/>
    <property type="evidence" value="ECO:0007669"/>
    <property type="project" value="UniProtKB-KW"/>
</dbReference>
<feature type="domain" description="Signal transduction histidine kinase subgroup 3 dimerisation and phosphoacceptor" evidence="11">
    <location>
        <begin position="182"/>
        <end position="244"/>
    </location>
</feature>
<sequence>MTKELKLLRYGLIAIPAFISMYVQDYANYDRFTLRLLILLLLATLGARLPARFTIGMAALEMLYSSWLCSRYGSLMVFPSLSVLLVYFRLRPGSLPLLFAGIHLTVLNAAVMEEAPVIRAWVNLVFLLAAVLCSQLHSAGRGREETLHLYDELRKKHFELDEARDRLLQFASQVENAAQAEERVRISRQLHDDIGHRLIRVKMMMEAALHTLPSAPEAGMSMMRQVRDQLAESMDDLRAAVRRIGRGPHLEGAYALDRLLEETGRDTGIETSYTVEGAPFPLYPSFQVVLYKNAREAITNGLRHGQATSVGIKLCYSPSEVTMEISNNGKTMEEYGGEMAERSGNNRGNGTPSERLPGVKQGLQERNGNNRDKGPRPERLPGVNQGLPLTGAAGGMGLKGMEERTRLVGGTFEVRAAYPFTVITKLPVYKQSEIM</sequence>
<keyword evidence="8" id="KW-0902">Two-component regulatory system</keyword>
<dbReference type="Proteomes" id="UP000034189">
    <property type="component" value="Chromosome"/>
</dbReference>
<keyword evidence="5" id="KW-0547">Nucleotide-binding</keyword>
<evidence type="ECO:0000256" key="5">
    <source>
        <dbReference type="ARBA" id="ARBA00022741"/>
    </source>
</evidence>
<keyword evidence="10" id="KW-1133">Transmembrane helix</keyword>
<evidence type="ECO:0000256" key="8">
    <source>
        <dbReference type="ARBA" id="ARBA00023012"/>
    </source>
</evidence>
<keyword evidence="6" id="KW-0418">Kinase</keyword>
<evidence type="ECO:0000256" key="7">
    <source>
        <dbReference type="ARBA" id="ARBA00022840"/>
    </source>
</evidence>
<keyword evidence="4" id="KW-0808">Transferase</keyword>
<evidence type="ECO:0000256" key="2">
    <source>
        <dbReference type="ARBA" id="ARBA00012438"/>
    </source>
</evidence>
<dbReference type="GO" id="GO:0000155">
    <property type="term" value="F:phosphorelay sensor kinase activity"/>
    <property type="evidence" value="ECO:0007669"/>
    <property type="project" value="InterPro"/>
</dbReference>
<keyword evidence="7" id="KW-0067">ATP-binding</keyword>
<evidence type="ECO:0000256" key="4">
    <source>
        <dbReference type="ARBA" id="ARBA00022679"/>
    </source>
</evidence>
<dbReference type="InterPro" id="IPR011712">
    <property type="entry name" value="Sig_transdc_His_kin_sub3_dim/P"/>
</dbReference>
<dbReference type="EMBL" id="CP011114">
    <property type="protein sequence ID" value="AKG36543.1"/>
    <property type="molecule type" value="Genomic_DNA"/>
</dbReference>
<dbReference type="GO" id="GO:0046983">
    <property type="term" value="F:protein dimerization activity"/>
    <property type="evidence" value="ECO:0007669"/>
    <property type="project" value="InterPro"/>
</dbReference>
<keyword evidence="10" id="KW-0812">Transmembrane</keyword>
<dbReference type="AlphaFoldDB" id="A0A0F7FCG5"/>
<dbReference type="PANTHER" id="PTHR24421:SF10">
    <property type="entry name" value="NITRATE_NITRITE SENSOR PROTEIN NARQ"/>
    <property type="match status" value="1"/>
</dbReference>
<gene>
    <name evidence="12" type="ORF">VK70_20065</name>
</gene>
<evidence type="ECO:0000313" key="13">
    <source>
        <dbReference type="Proteomes" id="UP000034189"/>
    </source>
</evidence>
<dbReference type="InterPro" id="IPR050482">
    <property type="entry name" value="Sensor_HK_TwoCompSys"/>
</dbReference>
<dbReference type="HOGENOM" id="CLU_629830_0_0_9"/>
<reference evidence="12 13" key="2">
    <citation type="journal article" date="2016" name="Genome Announc.">
        <title>Genome Sequence of a Gram-Positive Diazotroph, Paenibacillus durus Type Strain ATCC 35681.</title>
        <authorList>
            <person name="Halim M.A."/>
            <person name="Rahman A.Y."/>
            <person name="Sim K.S."/>
            <person name="Yam H.C."/>
            <person name="Rahim A.A."/>
            <person name="Ghazali A.H."/>
            <person name="Najimudin N."/>
        </authorList>
    </citation>
    <scope>NUCLEOTIDE SEQUENCE [LARGE SCALE GENOMIC DNA]</scope>
    <source>
        <strain evidence="12 13">ATCC 35681</strain>
    </source>
</reference>
<dbReference type="Gene3D" id="3.30.565.10">
    <property type="entry name" value="Histidine kinase-like ATPase, C-terminal domain"/>
    <property type="match status" value="1"/>
</dbReference>
<feature type="region of interest" description="Disordered" evidence="9">
    <location>
        <begin position="339"/>
        <end position="397"/>
    </location>
</feature>
<evidence type="ECO:0000256" key="10">
    <source>
        <dbReference type="SAM" id="Phobius"/>
    </source>
</evidence>
<dbReference type="RefSeq" id="WP_046723661.1">
    <property type="nucleotide sequence ID" value="NZ_CP011114.1"/>
</dbReference>
<evidence type="ECO:0000256" key="1">
    <source>
        <dbReference type="ARBA" id="ARBA00000085"/>
    </source>
</evidence>
<reference evidence="12 13" key="1">
    <citation type="submission" date="2015-03" db="EMBL/GenBank/DDBJ databases">
        <authorList>
            <person name="Abdul Halim M."/>
        </authorList>
    </citation>
    <scope>NUCLEOTIDE SEQUENCE [LARGE SCALE GENOMIC DNA]</scope>
    <source>
        <strain evidence="12 13">ATCC 35681</strain>
    </source>
</reference>
<protein>
    <recommendedName>
        <fullName evidence="2">histidine kinase</fullName>
        <ecNumber evidence="2">2.7.13.3</ecNumber>
    </recommendedName>
</protein>
<evidence type="ECO:0000256" key="6">
    <source>
        <dbReference type="ARBA" id="ARBA00022777"/>
    </source>
</evidence>
<dbReference type="Gene3D" id="1.20.5.1930">
    <property type="match status" value="1"/>
</dbReference>
<evidence type="ECO:0000256" key="9">
    <source>
        <dbReference type="SAM" id="MobiDB-lite"/>
    </source>
</evidence>
<feature type="transmembrane region" description="Helical" evidence="10">
    <location>
        <begin position="72"/>
        <end position="88"/>
    </location>
</feature>
<dbReference type="Pfam" id="PF07730">
    <property type="entry name" value="HisKA_3"/>
    <property type="match status" value="1"/>
</dbReference>
<evidence type="ECO:0000313" key="12">
    <source>
        <dbReference type="EMBL" id="AKG36543.1"/>
    </source>
</evidence>
<comment type="catalytic activity">
    <reaction evidence="1">
        <text>ATP + protein L-histidine = ADP + protein N-phospho-L-histidine.</text>
        <dbReference type="EC" id="2.7.13.3"/>
    </reaction>
</comment>
<dbReference type="OrthoDB" id="199946at2"/>
<dbReference type="PANTHER" id="PTHR24421">
    <property type="entry name" value="NITRATE/NITRITE SENSOR PROTEIN NARX-RELATED"/>
    <property type="match status" value="1"/>
</dbReference>
<proteinExistence type="predicted"/>
<evidence type="ECO:0000256" key="3">
    <source>
        <dbReference type="ARBA" id="ARBA00022553"/>
    </source>
</evidence>
<dbReference type="SUPFAM" id="SSF55874">
    <property type="entry name" value="ATPase domain of HSP90 chaperone/DNA topoisomerase II/histidine kinase"/>
    <property type="match status" value="1"/>
</dbReference>
<dbReference type="PATRIC" id="fig|1333534.5.peg.4402"/>
<feature type="compositionally biased region" description="Basic and acidic residues" evidence="9">
    <location>
        <begin position="368"/>
        <end position="379"/>
    </location>
</feature>
<dbReference type="GO" id="GO:0016020">
    <property type="term" value="C:membrane"/>
    <property type="evidence" value="ECO:0007669"/>
    <property type="project" value="InterPro"/>
</dbReference>
<feature type="transmembrane region" description="Helical" evidence="10">
    <location>
        <begin position="7"/>
        <end position="24"/>
    </location>
</feature>
<dbReference type="InterPro" id="IPR036890">
    <property type="entry name" value="HATPase_C_sf"/>
</dbReference>